<gene>
    <name evidence="1" type="ORF">NDU88_011903</name>
</gene>
<sequence>MGSLPPACCTLSGLGVQRAQGAYPACSEAPAGPWVMGSGRPQGGRSQPGLRLPARRVARPQGQGPGRTPMHGCVQRAPTGPRAPAGSLGWVLPSSILPYLEGPGPESPPGQGGFPCQFVFSGGSPCPRLRSLAPQSKAPGEPYIKAQRVQVAVLVARPSGRSGTLGHLVTPLASQCLWASWGSENPGHRVEQGVPYVEAQRDLMAVLVVRPSGRSDTRGIWLCSRSPYGTSR</sequence>
<dbReference type="Proteomes" id="UP001066276">
    <property type="component" value="Chromosome 6"/>
</dbReference>
<comment type="caution">
    <text evidence="1">The sequence shown here is derived from an EMBL/GenBank/DDBJ whole genome shotgun (WGS) entry which is preliminary data.</text>
</comment>
<reference evidence="1" key="1">
    <citation type="journal article" date="2022" name="bioRxiv">
        <title>Sequencing and chromosome-scale assembly of the giantPleurodeles waltlgenome.</title>
        <authorList>
            <person name="Brown T."/>
            <person name="Elewa A."/>
            <person name="Iarovenko S."/>
            <person name="Subramanian E."/>
            <person name="Araus A.J."/>
            <person name="Petzold A."/>
            <person name="Susuki M."/>
            <person name="Suzuki K.-i.T."/>
            <person name="Hayashi T."/>
            <person name="Toyoda A."/>
            <person name="Oliveira C."/>
            <person name="Osipova E."/>
            <person name="Leigh N.D."/>
            <person name="Simon A."/>
            <person name="Yun M.H."/>
        </authorList>
    </citation>
    <scope>NUCLEOTIDE SEQUENCE</scope>
    <source>
        <strain evidence="1">20211129_DDA</strain>
        <tissue evidence="1">Liver</tissue>
    </source>
</reference>
<keyword evidence="2" id="KW-1185">Reference proteome</keyword>
<dbReference type="AlphaFoldDB" id="A0AAV7QYM9"/>
<dbReference type="EMBL" id="JANPWB010000010">
    <property type="protein sequence ID" value="KAJ1145617.1"/>
    <property type="molecule type" value="Genomic_DNA"/>
</dbReference>
<evidence type="ECO:0000313" key="2">
    <source>
        <dbReference type="Proteomes" id="UP001066276"/>
    </source>
</evidence>
<organism evidence="1 2">
    <name type="scientific">Pleurodeles waltl</name>
    <name type="common">Iberian ribbed newt</name>
    <dbReference type="NCBI Taxonomy" id="8319"/>
    <lineage>
        <taxon>Eukaryota</taxon>
        <taxon>Metazoa</taxon>
        <taxon>Chordata</taxon>
        <taxon>Craniata</taxon>
        <taxon>Vertebrata</taxon>
        <taxon>Euteleostomi</taxon>
        <taxon>Amphibia</taxon>
        <taxon>Batrachia</taxon>
        <taxon>Caudata</taxon>
        <taxon>Salamandroidea</taxon>
        <taxon>Salamandridae</taxon>
        <taxon>Pleurodelinae</taxon>
        <taxon>Pleurodeles</taxon>
    </lineage>
</organism>
<protein>
    <submittedName>
        <fullName evidence="1">Uncharacterized protein</fullName>
    </submittedName>
</protein>
<evidence type="ECO:0000313" key="1">
    <source>
        <dbReference type="EMBL" id="KAJ1145617.1"/>
    </source>
</evidence>
<name>A0AAV7QYM9_PLEWA</name>
<accession>A0AAV7QYM9</accession>
<proteinExistence type="predicted"/>